<name>A0ABS4Q0K4_9PSEU</name>
<evidence type="ECO:0000259" key="1">
    <source>
        <dbReference type="Pfam" id="PF08980"/>
    </source>
</evidence>
<dbReference type="Gene3D" id="4.10.1210.10">
    <property type="entry name" value="Atu1913-like"/>
    <property type="match status" value="1"/>
</dbReference>
<dbReference type="RefSeq" id="WP_209667668.1">
    <property type="nucleotide sequence ID" value="NZ_JAGGMS010000001.1"/>
</dbReference>
<dbReference type="Proteomes" id="UP000741013">
    <property type="component" value="Unassembled WGS sequence"/>
</dbReference>
<organism evidence="2 3">
    <name type="scientific">Amycolatopsis magusensis</name>
    <dbReference type="NCBI Taxonomy" id="882444"/>
    <lineage>
        <taxon>Bacteria</taxon>
        <taxon>Bacillati</taxon>
        <taxon>Actinomycetota</taxon>
        <taxon>Actinomycetes</taxon>
        <taxon>Pseudonocardiales</taxon>
        <taxon>Pseudonocardiaceae</taxon>
        <taxon>Amycolatopsis</taxon>
    </lineage>
</organism>
<dbReference type="EMBL" id="JAGGMS010000001">
    <property type="protein sequence ID" value="MBP2184685.1"/>
    <property type="molecule type" value="Genomic_DNA"/>
</dbReference>
<feature type="domain" description="DUF1883" evidence="1">
    <location>
        <begin position="7"/>
        <end position="75"/>
    </location>
</feature>
<keyword evidence="3" id="KW-1185">Reference proteome</keyword>
<dbReference type="Pfam" id="PF08980">
    <property type="entry name" value="DUF1883"/>
    <property type="match status" value="1"/>
</dbReference>
<evidence type="ECO:0000313" key="3">
    <source>
        <dbReference type="Proteomes" id="UP000741013"/>
    </source>
</evidence>
<dbReference type="InterPro" id="IPR036488">
    <property type="entry name" value="DUF1883-like_sf"/>
</dbReference>
<accession>A0ABS4Q0K4</accession>
<proteinExistence type="predicted"/>
<gene>
    <name evidence="2" type="ORF">JOM49_006211</name>
</gene>
<protein>
    <recommendedName>
        <fullName evidence="1">DUF1883 domain-containing protein</fullName>
    </recommendedName>
</protein>
<sequence>MHDKVFDLGMVQRETVITVRLNAMANVRLLTEVNYTAYQRKQYYKMHGGVATTPLFKISVPATAHWYLVLDVEGLEPRPLHPQVSIARSRTRS</sequence>
<dbReference type="InterPro" id="IPR015073">
    <property type="entry name" value="DUF1883"/>
</dbReference>
<reference evidence="2 3" key="1">
    <citation type="submission" date="2021-03" db="EMBL/GenBank/DDBJ databases">
        <title>Sequencing the genomes of 1000 actinobacteria strains.</title>
        <authorList>
            <person name="Klenk H.-P."/>
        </authorList>
    </citation>
    <scope>NUCLEOTIDE SEQUENCE [LARGE SCALE GENOMIC DNA]</scope>
    <source>
        <strain evidence="2 3">DSM 45510</strain>
    </source>
</reference>
<comment type="caution">
    <text evidence="2">The sequence shown here is derived from an EMBL/GenBank/DDBJ whole genome shotgun (WGS) entry which is preliminary data.</text>
</comment>
<evidence type="ECO:0000313" key="2">
    <source>
        <dbReference type="EMBL" id="MBP2184685.1"/>
    </source>
</evidence>
<dbReference type="SUPFAM" id="SSF141099">
    <property type="entry name" value="Atu1913-like"/>
    <property type="match status" value="1"/>
</dbReference>